<feature type="transmembrane region" description="Helical" evidence="1">
    <location>
        <begin position="74"/>
        <end position="93"/>
    </location>
</feature>
<gene>
    <name evidence="2" type="ORF">K0B96_08555</name>
</gene>
<feature type="transmembrane region" description="Helical" evidence="1">
    <location>
        <begin position="190"/>
        <end position="213"/>
    </location>
</feature>
<dbReference type="Pfam" id="PF12679">
    <property type="entry name" value="ABC2_membrane_2"/>
    <property type="match status" value="1"/>
</dbReference>
<reference evidence="2" key="1">
    <citation type="submission" date="2021-08" db="EMBL/GenBank/DDBJ databases">
        <title>Genome of a novel bacterium of the phylum Verrucomicrobia, Oleiharenicola sp. KSB-15.</title>
        <authorList>
            <person name="Chung J.-H."/>
            <person name="Ahn J.-H."/>
            <person name="Yoon Y."/>
            <person name="Kim D.-Y."/>
            <person name="An S.-H."/>
            <person name="Park I."/>
            <person name="Yeon J."/>
        </authorList>
    </citation>
    <scope>NUCLEOTIDE SEQUENCE</scope>
    <source>
        <strain evidence="2">KSB-15</strain>
    </source>
</reference>
<feature type="transmembrane region" description="Helical" evidence="1">
    <location>
        <begin position="246"/>
        <end position="268"/>
    </location>
</feature>
<keyword evidence="1" id="KW-0812">Transmembrane</keyword>
<feature type="transmembrane region" description="Helical" evidence="1">
    <location>
        <begin position="36"/>
        <end position="54"/>
    </location>
</feature>
<organism evidence="2 3">
    <name type="scientific">Horticoccus luteus</name>
    <dbReference type="NCBI Taxonomy" id="2862869"/>
    <lineage>
        <taxon>Bacteria</taxon>
        <taxon>Pseudomonadati</taxon>
        <taxon>Verrucomicrobiota</taxon>
        <taxon>Opitutia</taxon>
        <taxon>Opitutales</taxon>
        <taxon>Opitutaceae</taxon>
        <taxon>Horticoccus</taxon>
    </lineage>
</organism>
<keyword evidence="1" id="KW-0472">Membrane</keyword>
<proteinExistence type="predicted"/>
<keyword evidence="3" id="KW-1185">Reference proteome</keyword>
<dbReference type="AlphaFoldDB" id="A0A8F9XMT8"/>
<evidence type="ECO:0000256" key="1">
    <source>
        <dbReference type="SAM" id="Phobius"/>
    </source>
</evidence>
<feature type="transmembrane region" description="Helical" evidence="1">
    <location>
        <begin position="114"/>
        <end position="141"/>
    </location>
</feature>
<accession>A0A8F9XMT8</accession>
<evidence type="ECO:0000313" key="2">
    <source>
        <dbReference type="EMBL" id="QYM80636.1"/>
    </source>
</evidence>
<dbReference type="PANTHER" id="PTHR43471:SF10">
    <property type="entry name" value="SLL1107 PROTEIN"/>
    <property type="match status" value="1"/>
</dbReference>
<sequence>MSTPTKTAEVMATRAAARRVWLIADATWRDARRQRLFQLGVLLGAALVIAGRLFREVNFGETELRFLTDVGLGAVTFFGALLAIALPAQSFFAELEQRALQAVLARPVSRTEFIAGKLLGVVTVLGVFCGLLMALIVALVWARAVELDRAGVAVAVPWKELCAGGALAWLRLSVVAAMTMLVCTVARTALLAMSVSLGWLVACQLLPVAQAVYVRGEPTWGTWALRGVGLVLPNLGALDWTGGANAAWVTLYGASYLVVFAALAAASFRSRDL</sequence>
<name>A0A8F9XMT8_9BACT</name>
<evidence type="ECO:0000313" key="3">
    <source>
        <dbReference type="Proteomes" id="UP000825051"/>
    </source>
</evidence>
<dbReference type="GO" id="GO:0005886">
    <property type="term" value="C:plasma membrane"/>
    <property type="evidence" value="ECO:0007669"/>
    <property type="project" value="UniProtKB-SubCell"/>
</dbReference>
<dbReference type="GO" id="GO:0140359">
    <property type="term" value="F:ABC-type transporter activity"/>
    <property type="evidence" value="ECO:0007669"/>
    <property type="project" value="InterPro"/>
</dbReference>
<dbReference type="RefSeq" id="WP_220166104.1">
    <property type="nucleotide sequence ID" value="NZ_CP080507.1"/>
</dbReference>
<dbReference type="KEGG" id="ole:K0B96_08555"/>
<dbReference type="EMBL" id="CP080507">
    <property type="protein sequence ID" value="QYM80636.1"/>
    <property type="molecule type" value="Genomic_DNA"/>
</dbReference>
<dbReference type="Proteomes" id="UP000825051">
    <property type="component" value="Chromosome"/>
</dbReference>
<keyword evidence="1" id="KW-1133">Transmembrane helix</keyword>
<feature type="transmembrane region" description="Helical" evidence="1">
    <location>
        <begin position="161"/>
        <end position="183"/>
    </location>
</feature>
<dbReference type="PANTHER" id="PTHR43471">
    <property type="entry name" value="ABC TRANSPORTER PERMEASE"/>
    <property type="match status" value="1"/>
</dbReference>
<protein>
    <submittedName>
        <fullName evidence="2">ABC transporter permease</fullName>
    </submittedName>
</protein>